<evidence type="ECO:0000313" key="3">
    <source>
        <dbReference type="EMBL" id="KPA46925.1"/>
    </source>
</evidence>
<accession>A0A0N0DIG6</accession>
<reference evidence="3 4" key="1">
    <citation type="submission" date="2015-04" db="EMBL/GenBank/DDBJ databases">
        <title>The draft genome sequence of Fusarium langsethiae, a T-2/HT-2 mycotoxin producer.</title>
        <authorList>
            <person name="Lysoe E."/>
            <person name="Divon H.H."/>
            <person name="Terzi V."/>
            <person name="Orru L."/>
            <person name="Lamontanara A."/>
            <person name="Kolseth A.-K."/>
            <person name="Frandsen R.J."/>
            <person name="Nielsen K."/>
            <person name="Thrane U."/>
        </authorList>
    </citation>
    <scope>NUCLEOTIDE SEQUENCE [LARGE SCALE GENOMIC DNA]</scope>
    <source>
        <strain evidence="3 4">Fl201059</strain>
    </source>
</reference>
<evidence type="ECO:0000256" key="1">
    <source>
        <dbReference type="SAM" id="MobiDB-lite"/>
    </source>
</evidence>
<evidence type="ECO:0000259" key="2">
    <source>
        <dbReference type="Pfam" id="PF13679"/>
    </source>
</evidence>
<evidence type="ECO:0000313" key="4">
    <source>
        <dbReference type="Proteomes" id="UP000037904"/>
    </source>
</evidence>
<dbReference type="EMBL" id="JXCE01000001">
    <property type="protein sequence ID" value="KPA46925.1"/>
    <property type="molecule type" value="Genomic_DNA"/>
</dbReference>
<dbReference type="GO" id="GO:0032259">
    <property type="term" value="P:methylation"/>
    <property type="evidence" value="ECO:0007669"/>
    <property type="project" value="UniProtKB-KW"/>
</dbReference>
<keyword evidence="3" id="KW-0489">Methyltransferase</keyword>
<dbReference type="Proteomes" id="UP000037904">
    <property type="component" value="Unassembled WGS sequence"/>
</dbReference>
<proteinExistence type="predicted"/>
<gene>
    <name evidence="3" type="ORF">FLAG1_00109</name>
</gene>
<dbReference type="GO" id="GO:0008168">
    <property type="term" value="F:methyltransferase activity"/>
    <property type="evidence" value="ECO:0007669"/>
    <property type="project" value="UniProtKB-KW"/>
</dbReference>
<feature type="region of interest" description="Disordered" evidence="1">
    <location>
        <begin position="511"/>
        <end position="534"/>
    </location>
</feature>
<organism evidence="3 4">
    <name type="scientific">Fusarium langsethiae</name>
    <dbReference type="NCBI Taxonomy" id="179993"/>
    <lineage>
        <taxon>Eukaryota</taxon>
        <taxon>Fungi</taxon>
        <taxon>Dikarya</taxon>
        <taxon>Ascomycota</taxon>
        <taxon>Pezizomycotina</taxon>
        <taxon>Sordariomycetes</taxon>
        <taxon>Hypocreomycetidae</taxon>
        <taxon>Hypocreales</taxon>
        <taxon>Nectriaceae</taxon>
        <taxon>Fusarium</taxon>
    </lineage>
</organism>
<dbReference type="InterPro" id="IPR052220">
    <property type="entry name" value="METTL25"/>
</dbReference>
<dbReference type="Pfam" id="PF13679">
    <property type="entry name" value="Methyltransf_32"/>
    <property type="match status" value="1"/>
</dbReference>
<feature type="domain" description="Methyltransferase" evidence="2">
    <location>
        <begin position="198"/>
        <end position="412"/>
    </location>
</feature>
<dbReference type="InterPro" id="IPR025714">
    <property type="entry name" value="Methyltranfer_dom"/>
</dbReference>
<dbReference type="PANTHER" id="PTHR12496:SF0">
    <property type="entry name" value="METHYLTRANSFERASE DOMAIN-CONTAINING PROTEIN"/>
    <property type="match status" value="1"/>
</dbReference>
<feature type="compositionally biased region" description="Basic and acidic residues" evidence="1">
    <location>
        <begin position="511"/>
        <end position="531"/>
    </location>
</feature>
<keyword evidence="4" id="KW-1185">Reference proteome</keyword>
<name>A0A0N0DIG6_FUSLA</name>
<dbReference type="PANTHER" id="PTHR12496">
    <property type="entry name" value="CGI-41 METHYLTRANSFERASE"/>
    <property type="match status" value="1"/>
</dbReference>
<keyword evidence="3" id="KW-0808">Transferase</keyword>
<dbReference type="AlphaFoldDB" id="A0A0N0DIG6"/>
<protein>
    <submittedName>
        <fullName evidence="3">Methyltransferase</fullName>
    </submittedName>
</protein>
<comment type="caution">
    <text evidence="3">The sequence shown here is derived from an EMBL/GenBank/DDBJ whole genome shotgun (WGS) entry which is preliminary data.</text>
</comment>
<sequence>MRVKRNALQLGEYLQGCDIVLDGRDDVACSDPAGELTRETSVRLNDTKYRITHGLSKLGNLLPVKMIPEKPLPFNGDFSSPDEYIDELLKFVRTSETFQILCGGVHILDFFTIEPGLFHYAIPKEWHPFILSCSLMEFLDLLMRDDLEKLNYDGIQPPESFIEYVRTVRNLSLGRSFTPPTEKLPALPRSVAIGMNVKKNHEVTNFADCLSRLSDDIREQYGNEISHYVDFGSGQNYLGRVMASEPYNRHVVAVEGRENNVSAAKGLDMSSGLAVKPKVMRNKKLWTKILEARGPDTQDDPEALAKAIRDVAGDEAFEFKPVKELEGEYTLEKGKGSVQYISGRLDSGELGEVIAQINTESDSEAEKKDLSLMAMSIHSCGNLSHFGIRSLVLNPDIRAVAIVGCCYNLMTEKLGPPTYKHAFLRPTLQAVNGRLVRESDKHDPQGFPMSQKFSTYQGDGVRLNITARMMACQAPQNWTEKESAGFFSRHFYRAVLQKIFLDRGVVRKVRHGDSQGEQRKADTASSARDDSESPFDISTNPVIIGSLRKSCYVTFKSYVHGAVEKLTTNTDYKQYVEVMQEKMGNITDEEIEQYEAQYLPRKKELCAIWSLMAFSAMAVESLIVSDRWTFLKEHDDLVRHAWVETVFDYGLSPRNLVVVGVKR</sequence>